<name>A0ABR4DTB0_9PEZI</name>
<evidence type="ECO:0000313" key="2">
    <source>
        <dbReference type="Proteomes" id="UP001600888"/>
    </source>
</evidence>
<comment type="caution">
    <text evidence="1">The sequence shown here is derived from an EMBL/GenBank/DDBJ whole genome shotgun (WGS) entry which is preliminary data.</text>
</comment>
<sequence length="156" mass="17755">MDLPPLPNMICSLLLVPHLPPFQQTRARQLHCTSQLQPRTLVVCTQCQATGAQELLVLHWCLPGAHDQDCLVLLRLFPQQVSTPGYWVAKAVFLELHRHARMRLTSRRDDYITTIDFRAEAALSTILKAWAGGHPDSRGYYLRALMHSEYPGPFQI</sequence>
<dbReference type="EMBL" id="JBAWTH010000215">
    <property type="protein sequence ID" value="KAL2272807.1"/>
    <property type="molecule type" value="Genomic_DNA"/>
</dbReference>
<evidence type="ECO:0000313" key="1">
    <source>
        <dbReference type="EMBL" id="KAL2272807.1"/>
    </source>
</evidence>
<gene>
    <name evidence="1" type="ORF">FJTKL_05967</name>
</gene>
<accession>A0ABR4DTB0</accession>
<dbReference type="Proteomes" id="UP001600888">
    <property type="component" value="Unassembled WGS sequence"/>
</dbReference>
<organism evidence="1 2">
    <name type="scientific">Diaporthe vaccinii</name>
    <dbReference type="NCBI Taxonomy" id="105482"/>
    <lineage>
        <taxon>Eukaryota</taxon>
        <taxon>Fungi</taxon>
        <taxon>Dikarya</taxon>
        <taxon>Ascomycota</taxon>
        <taxon>Pezizomycotina</taxon>
        <taxon>Sordariomycetes</taxon>
        <taxon>Sordariomycetidae</taxon>
        <taxon>Diaporthales</taxon>
        <taxon>Diaporthaceae</taxon>
        <taxon>Diaporthe</taxon>
        <taxon>Diaporthe eres species complex</taxon>
    </lineage>
</organism>
<proteinExistence type="predicted"/>
<reference evidence="1 2" key="1">
    <citation type="submission" date="2024-03" db="EMBL/GenBank/DDBJ databases">
        <title>A high-quality draft genome sequence of Diaporthe vaccinii, a causative agent of upright dieback and viscid rot disease in cranberry plants.</title>
        <authorList>
            <person name="Sarrasin M."/>
            <person name="Lang B.F."/>
            <person name="Burger G."/>
        </authorList>
    </citation>
    <scope>NUCLEOTIDE SEQUENCE [LARGE SCALE GENOMIC DNA]</scope>
    <source>
        <strain evidence="1 2">IS7</strain>
    </source>
</reference>
<keyword evidence="2" id="KW-1185">Reference proteome</keyword>
<protein>
    <recommendedName>
        <fullName evidence="3">Secreted protein</fullName>
    </recommendedName>
</protein>
<evidence type="ECO:0008006" key="3">
    <source>
        <dbReference type="Google" id="ProtNLM"/>
    </source>
</evidence>